<keyword evidence="2" id="KW-0677">Repeat</keyword>
<dbReference type="Pfam" id="PF07724">
    <property type="entry name" value="AAA_2"/>
    <property type="match status" value="1"/>
</dbReference>
<dbReference type="SMART" id="SM01086">
    <property type="entry name" value="ClpB_D2-small"/>
    <property type="match status" value="1"/>
</dbReference>
<evidence type="ECO:0000256" key="1">
    <source>
        <dbReference type="ARBA" id="ARBA00008675"/>
    </source>
</evidence>
<dbReference type="OrthoDB" id="9803641at2"/>
<name>A0A1H8UK26_9GAMM</name>
<dbReference type="InterPro" id="IPR050130">
    <property type="entry name" value="ClpA_ClpB"/>
</dbReference>
<evidence type="ECO:0000313" key="9">
    <source>
        <dbReference type="EMBL" id="SEP03214.1"/>
    </source>
</evidence>
<dbReference type="InterPro" id="IPR003593">
    <property type="entry name" value="AAA+_ATPase"/>
</dbReference>
<comment type="similarity">
    <text evidence="1">Belongs to the ClpA/ClpB family.</text>
</comment>
<evidence type="ECO:0000259" key="7">
    <source>
        <dbReference type="SMART" id="SM00382"/>
    </source>
</evidence>
<evidence type="ECO:0000256" key="4">
    <source>
        <dbReference type="ARBA" id="ARBA00022840"/>
    </source>
</evidence>
<evidence type="ECO:0000259" key="8">
    <source>
        <dbReference type="SMART" id="SM01086"/>
    </source>
</evidence>
<feature type="domain" description="AAA+ ATPase" evidence="7">
    <location>
        <begin position="214"/>
        <end position="359"/>
    </location>
</feature>
<dbReference type="NCBIfam" id="TIGR03345">
    <property type="entry name" value="VI_ClpV1"/>
    <property type="match status" value="1"/>
</dbReference>
<dbReference type="SMART" id="SM00382">
    <property type="entry name" value="AAA"/>
    <property type="match status" value="2"/>
</dbReference>
<protein>
    <submittedName>
        <fullName evidence="9">Type VI secretion system protein VasG</fullName>
    </submittedName>
</protein>
<dbReference type="Pfam" id="PF00004">
    <property type="entry name" value="AAA"/>
    <property type="match status" value="1"/>
</dbReference>
<feature type="compositionally biased region" description="Polar residues" evidence="6">
    <location>
        <begin position="156"/>
        <end position="170"/>
    </location>
</feature>
<reference evidence="9 10" key="1">
    <citation type="submission" date="2016-10" db="EMBL/GenBank/DDBJ databases">
        <authorList>
            <person name="de Groot N.N."/>
        </authorList>
    </citation>
    <scope>NUCLEOTIDE SEQUENCE [LARGE SCALE GENOMIC DNA]</scope>
    <source>
        <strain evidence="9 10">CGMCC 1.6291</strain>
    </source>
</reference>
<evidence type="ECO:0000256" key="3">
    <source>
        <dbReference type="ARBA" id="ARBA00022741"/>
    </source>
</evidence>
<dbReference type="PROSITE" id="PS00870">
    <property type="entry name" value="CLPAB_1"/>
    <property type="match status" value="1"/>
</dbReference>
<dbReference type="CDD" id="cd00009">
    <property type="entry name" value="AAA"/>
    <property type="match status" value="1"/>
</dbReference>
<dbReference type="PANTHER" id="PTHR11638">
    <property type="entry name" value="ATP-DEPENDENT CLP PROTEASE"/>
    <property type="match status" value="1"/>
</dbReference>
<dbReference type="InterPro" id="IPR001270">
    <property type="entry name" value="ClpA/B"/>
</dbReference>
<dbReference type="Gene3D" id="3.40.50.300">
    <property type="entry name" value="P-loop containing nucleotide triphosphate hydrolases"/>
    <property type="match status" value="3"/>
</dbReference>
<evidence type="ECO:0000313" key="10">
    <source>
        <dbReference type="Proteomes" id="UP000199657"/>
    </source>
</evidence>
<dbReference type="Pfam" id="PF02861">
    <property type="entry name" value="Clp_N"/>
    <property type="match status" value="1"/>
</dbReference>
<organism evidence="9 10">
    <name type="scientific">Aquisalimonas asiatica</name>
    <dbReference type="NCBI Taxonomy" id="406100"/>
    <lineage>
        <taxon>Bacteria</taxon>
        <taxon>Pseudomonadati</taxon>
        <taxon>Pseudomonadota</taxon>
        <taxon>Gammaproteobacteria</taxon>
        <taxon>Chromatiales</taxon>
        <taxon>Ectothiorhodospiraceae</taxon>
        <taxon>Aquisalimonas</taxon>
    </lineage>
</organism>
<dbReference type="SUPFAM" id="SSF52540">
    <property type="entry name" value="P-loop containing nucleoside triphosphate hydrolases"/>
    <property type="match status" value="2"/>
</dbReference>
<dbReference type="FunFam" id="3.40.50.300:FF:000025">
    <property type="entry name" value="ATP-dependent Clp protease subunit"/>
    <property type="match status" value="1"/>
</dbReference>
<keyword evidence="4" id="KW-0067">ATP-binding</keyword>
<feature type="domain" description="AAA+ ATPase" evidence="7">
    <location>
        <begin position="588"/>
        <end position="730"/>
    </location>
</feature>
<dbReference type="InterPro" id="IPR036628">
    <property type="entry name" value="Clp_N_dom_sf"/>
</dbReference>
<feature type="domain" description="Clp ATPase C-terminal" evidence="8">
    <location>
        <begin position="759"/>
        <end position="852"/>
    </location>
</feature>
<dbReference type="Pfam" id="PF10431">
    <property type="entry name" value="ClpB_D2-small"/>
    <property type="match status" value="1"/>
</dbReference>
<dbReference type="Gene3D" id="1.10.8.60">
    <property type="match status" value="1"/>
</dbReference>
<dbReference type="SUPFAM" id="SSF81923">
    <property type="entry name" value="Double Clp-N motif"/>
    <property type="match status" value="1"/>
</dbReference>
<evidence type="ECO:0000256" key="6">
    <source>
        <dbReference type="SAM" id="MobiDB-lite"/>
    </source>
</evidence>
<evidence type="ECO:0000256" key="5">
    <source>
        <dbReference type="ARBA" id="ARBA00023186"/>
    </source>
</evidence>
<dbReference type="InterPro" id="IPR003959">
    <property type="entry name" value="ATPase_AAA_core"/>
</dbReference>
<keyword evidence="10" id="KW-1185">Reference proteome</keyword>
<dbReference type="InterPro" id="IPR027417">
    <property type="entry name" value="P-loop_NTPase"/>
</dbReference>
<proteinExistence type="inferred from homology"/>
<accession>A0A1H8UK26</accession>
<feature type="region of interest" description="Disordered" evidence="6">
    <location>
        <begin position="148"/>
        <end position="175"/>
    </location>
</feature>
<dbReference type="Proteomes" id="UP000199657">
    <property type="component" value="Unassembled WGS sequence"/>
</dbReference>
<dbReference type="InterPro" id="IPR018368">
    <property type="entry name" value="ClpA/B_CS1"/>
</dbReference>
<dbReference type="EMBL" id="FOEG01000007">
    <property type="protein sequence ID" value="SEP03214.1"/>
    <property type="molecule type" value="Genomic_DNA"/>
</dbReference>
<dbReference type="InterPro" id="IPR004176">
    <property type="entry name" value="Clp_R_N"/>
</dbReference>
<dbReference type="GO" id="GO:0034605">
    <property type="term" value="P:cellular response to heat"/>
    <property type="evidence" value="ECO:0007669"/>
    <property type="project" value="TreeGrafter"/>
</dbReference>
<dbReference type="AlphaFoldDB" id="A0A1H8UK26"/>
<evidence type="ECO:0000256" key="2">
    <source>
        <dbReference type="ARBA" id="ARBA00022737"/>
    </source>
</evidence>
<dbReference type="GO" id="GO:0005737">
    <property type="term" value="C:cytoplasm"/>
    <property type="evidence" value="ECO:0007669"/>
    <property type="project" value="TreeGrafter"/>
</dbReference>
<keyword evidence="5" id="KW-0143">Chaperone</keyword>
<dbReference type="InterPro" id="IPR041546">
    <property type="entry name" value="ClpA/ClpB_AAA_lid"/>
</dbReference>
<dbReference type="CDD" id="cd19499">
    <property type="entry name" value="RecA-like_ClpB_Hsp104-like"/>
    <property type="match status" value="1"/>
</dbReference>
<dbReference type="InterPro" id="IPR017729">
    <property type="entry name" value="ATPase_T6SS_ClpV1"/>
</dbReference>
<sequence length="862" mass="91952">MSANGIRQIVERLDGECARALEAGAAFAGARTDYEIHVEHVVVKLLEKKERATLFAAALVQYGGDADAVWDALMTALERLRSGHGGKPAFSHSLLQWLERALLASELHYGGKAIDGHALLDALVEQCQRMPGGALPGLLAAVDTERLRREAPARQQPAQEPSASRPTTEDASGDSALDRYTFDATAAAEAGGIDPVIGRNVEVRAVADILLRRRKNNPILVGEPGVGKTAVVEGLALRIARGDVPAALRGVRIRVLDLGQLKAGASVQGEFEKRLKQLLADVAAAPSPTILFVDEAHTLIGAGGEAGTGDAANLIKPALARGEVRMIAATTWSEYKRYFERDAALARRFQMVKVDEPDASTALDMLAAVKAPYQSHHGVRITDDALTAAVNLSIRYIPGRQLPDKAVDLIDTAASRVCLSQSAPPASMEIHRERVTTLRQRLAGLDEQAASGLEADPQLLSGLREALTVEEGQLSRVRDEWEDQYQQVRALQAADTDAAQARSARAALSRSQQGQALVHGEVDATAVAAVVADWTGVPLGRMLRDELDAVLALESALAGRVVGQDSALTTIGQTLRSAKAGLLRPDQPMGVFLLTGPSGVGKTETARALADQLFGGERALISINLSEYQEAHTVSQLKGSPPGYVGFGEGGVLTEAVRQRPYSVVLLDEAEKAHPDVLNLFYQVFDRGVMRDGEGREVDFTNTVILLTSNLGSEALHTAAQAEEGASDAELADLAWQEVRRALPPAFISRVQVVPYRPLDHTGLRSIVALKLDALAARLQEEHGMAMRCAPEVLDRIVAQCEGRETGARQVEAVIDQRLLPAVARQLLALMAEGDVPAAMELGIDDDGGLSCAFLDAAEAVA</sequence>
<dbReference type="GO" id="GO:0016887">
    <property type="term" value="F:ATP hydrolysis activity"/>
    <property type="evidence" value="ECO:0007669"/>
    <property type="project" value="InterPro"/>
</dbReference>
<dbReference type="GO" id="GO:0005524">
    <property type="term" value="F:ATP binding"/>
    <property type="evidence" value="ECO:0007669"/>
    <property type="project" value="UniProtKB-KW"/>
</dbReference>
<dbReference type="PRINTS" id="PR00300">
    <property type="entry name" value="CLPPROTEASEA"/>
</dbReference>
<keyword evidence="3" id="KW-0547">Nucleotide-binding</keyword>
<dbReference type="STRING" id="406100.SAMN04488052_10719"/>
<dbReference type="PANTHER" id="PTHR11638:SF18">
    <property type="entry name" value="HEAT SHOCK PROTEIN 104"/>
    <property type="match status" value="1"/>
</dbReference>
<dbReference type="RefSeq" id="WP_091645004.1">
    <property type="nucleotide sequence ID" value="NZ_FOEG01000007.1"/>
</dbReference>
<dbReference type="Gene3D" id="1.10.1780.10">
    <property type="entry name" value="Clp, N-terminal domain"/>
    <property type="match status" value="1"/>
</dbReference>
<dbReference type="InterPro" id="IPR019489">
    <property type="entry name" value="Clp_ATPase_C"/>
</dbReference>
<dbReference type="Pfam" id="PF17871">
    <property type="entry name" value="AAA_lid_9"/>
    <property type="match status" value="1"/>
</dbReference>
<gene>
    <name evidence="9" type="ORF">SAMN04488052_10719</name>
</gene>